<gene>
    <name evidence="7" type="ORF">BN7_3832</name>
</gene>
<organism evidence="7 8">
    <name type="scientific">Wickerhamomyces ciferrii (strain ATCC 14091 / BCRC 22168 / CBS 111 / JCM 3599 / NBRC 0793 / NRRL Y-1031 F-60-10)</name>
    <name type="common">Yeast</name>
    <name type="synonym">Pichia ciferrii</name>
    <dbReference type="NCBI Taxonomy" id="1206466"/>
    <lineage>
        <taxon>Eukaryota</taxon>
        <taxon>Fungi</taxon>
        <taxon>Dikarya</taxon>
        <taxon>Ascomycota</taxon>
        <taxon>Saccharomycotina</taxon>
        <taxon>Saccharomycetes</taxon>
        <taxon>Phaffomycetales</taxon>
        <taxon>Wickerhamomycetaceae</taxon>
        <taxon>Wickerhamomyces</taxon>
    </lineage>
</organism>
<proteinExistence type="inferred from homology"/>
<comment type="subcellular location">
    <subcellularLocation>
        <location evidence="1 4">Nucleus</location>
    </subcellularLocation>
</comment>
<dbReference type="Pfam" id="PF13299">
    <property type="entry name" value="CPSF100_C"/>
    <property type="match status" value="1"/>
</dbReference>
<dbReference type="SUPFAM" id="SSF56281">
    <property type="entry name" value="Metallo-hydrolase/oxidoreductase"/>
    <property type="match status" value="1"/>
</dbReference>
<dbReference type="SMART" id="SM01027">
    <property type="entry name" value="Beta-Casp"/>
    <property type="match status" value="1"/>
</dbReference>
<evidence type="ECO:0000256" key="5">
    <source>
        <dbReference type="SAM" id="MobiDB-lite"/>
    </source>
</evidence>
<dbReference type="Pfam" id="PF10996">
    <property type="entry name" value="Beta-Casp"/>
    <property type="match status" value="1"/>
</dbReference>
<dbReference type="PANTHER" id="PTHR45922:SF1">
    <property type="entry name" value="CLEAVAGE AND POLYADENYLATION SPECIFICITY FACTOR SUBUNIT 2"/>
    <property type="match status" value="1"/>
</dbReference>
<dbReference type="PANTHER" id="PTHR45922">
    <property type="entry name" value="CLEAVAGE AND POLYADENYLATION SPECIFICITY FACTOR SUBUNIT 2"/>
    <property type="match status" value="1"/>
</dbReference>
<feature type="region of interest" description="Disordered" evidence="5">
    <location>
        <begin position="493"/>
        <end position="534"/>
    </location>
</feature>
<dbReference type="EMBL" id="CAIF01000116">
    <property type="protein sequence ID" value="CCH44271.1"/>
    <property type="molecule type" value="Genomic_DNA"/>
</dbReference>
<dbReference type="InParanoid" id="K0KMV9"/>
<dbReference type="CDD" id="cd16293">
    <property type="entry name" value="CPSF2-like_MBL-fold"/>
    <property type="match status" value="1"/>
</dbReference>
<evidence type="ECO:0000259" key="6">
    <source>
        <dbReference type="SMART" id="SM01027"/>
    </source>
</evidence>
<dbReference type="InterPro" id="IPR027075">
    <property type="entry name" value="CPSF2"/>
</dbReference>
<protein>
    <recommendedName>
        <fullName evidence="4">Cleavage and polyadenylation specificity factor subunit 2</fullName>
    </recommendedName>
    <alternativeName>
        <fullName evidence="4">Cleavage and polyadenylation specificity factor 100 kDa subunit</fullName>
    </alternativeName>
</protein>
<keyword evidence="2 4" id="KW-0507">mRNA processing</keyword>
<dbReference type="Gene3D" id="3.60.15.10">
    <property type="entry name" value="Ribonuclease Z/Hydroxyacylglutathione hydrolase-like"/>
    <property type="match status" value="1"/>
</dbReference>
<dbReference type="Proteomes" id="UP000009328">
    <property type="component" value="Unassembled WGS sequence"/>
</dbReference>
<sequence length="795" mass="88969">MFTYTSLSPEGGHSKAALLEFDGVRVLADPGWDGITDISYLDKILPTIDIIVLSHPTTNFIGCYAYLAFRDLNIPVYATLPTTNLGRVATLDLYRSVGLIGPLKNTEFELKDVEEAFDKIITVKHSQTIDLRGKYDGLSITAINAGHTLGGTIWAFNKNPEKIIYAPQWNHSKDSFLNGADLLQNSTLMRPSVIITSSAIGSVLPHKKRVEKFFELVDATLGRGGTVLLPTSIGGRMLELVHLIDEHLQSAPIPVLMLSYTKARNLTYAGSMLEWMAPAVIREWETRGQPPFDSSRVQVIEPNELLNMPGAKVVFASGAGFEDGSVAQAALTTLCDDEKTTIILTEKTVENTIGNDLFYTWRSLAQANSPDGKAQDGVPVVLQKQLNVKPIREEELLGDELINYENHVKQRRLLKEQTKKNKLSEKKETQFEDESESESEDEDILGEEKKIETIPIDVDVRSSKGRAKMFQFVPRKAKFDDYGEIINHSDFTREEEKDVGKMKRHKQNQNNKVQIGEKKKWNEGKKQDDTSDLDALHHPKSRFISQLAINSRCVLTYVDLAGLVDIRSLSLIIPALKPKKVFLSPDSTDNTTNESVLTMFKKHNKFEVIELKTNDPISAKDSVQSFDILLDEKLADQLKWQRIAGGFTVAHVIGSVKTKKEIEQEKLKEEENIKDEDVKMEDVKSEADTKDDIDMDKKESSRHDNELVLAPLSQDSAFLANIRSTQLAIGDVKLSELKKSLSISHKVEFKGEGTLVIDDIVAVRKISDGDVVVDGSPGRLFYEVREAVRQMLAYV</sequence>
<evidence type="ECO:0000256" key="2">
    <source>
        <dbReference type="ARBA" id="ARBA00022664"/>
    </source>
</evidence>
<evidence type="ECO:0000313" key="8">
    <source>
        <dbReference type="Proteomes" id="UP000009328"/>
    </source>
</evidence>
<evidence type="ECO:0000256" key="4">
    <source>
        <dbReference type="RuleBase" id="RU365006"/>
    </source>
</evidence>
<dbReference type="STRING" id="1206466.K0KMV9"/>
<dbReference type="GO" id="GO:0003723">
    <property type="term" value="F:RNA binding"/>
    <property type="evidence" value="ECO:0007669"/>
    <property type="project" value="UniProtKB-KW"/>
</dbReference>
<comment type="similarity">
    <text evidence="4">Belongs to the metallo-beta-lactamase superfamily. RNA-metabolizing metallo-beta-lactamase-like family. CPSF2/YSH1 subfamily.</text>
</comment>
<dbReference type="HOGENOM" id="CLU_002227_3_0_1"/>
<feature type="region of interest" description="Disordered" evidence="5">
    <location>
        <begin position="679"/>
        <end position="701"/>
    </location>
</feature>
<name>K0KMV9_WICCF</name>
<feature type="compositionally biased region" description="Acidic residues" evidence="5">
    <location>
        <begin position="431"/>
        <end position="445"/>
    </location>
</feature>
<keyword evidence="8" id="KW-1185">Reference proteome</keyword>
<reference evidence="7 8" key="1">
    <citation type="journal article" date="2012" name="Eukaryot. Cell">
        <title>Draft genome sequence of Wickerhamomyces ciferrii NRRL Y-1031 F-60-10.</title>
        <authorList>
            <person name="Schneider J."/>
            <person name="Andrea H."/>
            <person name="Blom J."/>
            <person name="Jaenicke S."/>
            <person name="Ruckert C."/>
            <person name="Schorsch C."/>
            <person name="Szczepanowski R."/>
            <person name="Farwick M."/>
            <person name="Goesmann A."/>
            <person name="Puhler A."/>
            <person name="Schaffer S."/>
            <person name="Tauch A."/>
            <person name="Kohler T."/>
            <person name="Brinkrolf K."/>
        </authorList>
    </citation>
    <scope>NUCLEOTIDE SEQUENCE [LARGE SCALE GENOMIC DNA]</scope>
    <source>
        <strain evidence="8">ATCC 14091 / BCRC 22168 / CBS 111 / JCM 3599 / NBRC 0793 / NRRL Y-1031 F-60-10</strain>
    </source>
</reference>
<dbReference type="FunCoup" id="K0KMV9">
    <property type="interactions" value="863"/>
</dbReference>
<keyword evidence="3 4" id="KW-0539">Nucleus</keyword>
<evidence type="ECO:0000256" key="3">
    <source>
        <dbReference type="ARBA" id="ARBA00023242"/>
    </source>
</evidence>
<evidence type="ECO:0000256" key="1">
    <source>
        <dbReference type="ARBA" id="ARBA00004123"/>
    </source>
</evidence>
<dbReference type="InterPro" id="IPR035639">
    <property type="entry name" value="CPSF2_MBL"/>
</dbReference>
<dbReference type="InterPro" id="IPR022712">
    <property type="entry name" value="Beta_Casp"/>
</dbReference>
<comment type="caution">
    <text evidence="7">The sequence shown here is derived from an EMBL/GenBank/DDBJ whole genome shotgun (WGS) entry which is preliminary data.</text>
</comment>
<dbReference type="eggNOG" id="KOG1135">
    <property type="taxonomic scope" value="Eukaryota"/>
</dbReference>
<feature type="compositionally biased region" description="Basic and acidic residues" evidence="5">
    <location>
        <begin position="515"/>
        <end position="534"/>
    </location>
</feature>
<feature type="domain" description="Beta-Casp" evidence="6">
    <location>
        <begin position="237"/>
        <end position="357"/>
    </location>
</feature>
<keyword evidence="4" id="KW-0694">RNA-binding</keyword>
<dbReference type="Pfam" id="PF16661">
    <property type="entry name" value="Lactamase_B_6"/>
    <property type="match status" value="1"/>
</dbReference>
<evidence type="ECO:0000313" key="7">
    <source>
        <dbReference type="EMBL" id="CCH44271.1"/>
    </source>
</evidence>
<feature type="compositionally biased region" description="Basic and acidic residues" evidence="5">
    <location>
        <begin position="419"/>
        <end position="430"/>
    </location>
</feature>
<dbReference type="InterPro" id="IPR036866">
    <property type="entry name" value="RibonucZ/Hydroxyglut_hydro"/>
</dbReference>
<dbReference type="InterPro" id="IPR001279">
    <property type="entry name" value="Metallo-B-lactamas"/>
</dbReference>
<feature type="region of interest" description="Disordered" evidence="5">
    <location>
        <begin position="419"/>
        <end position="448"/>
    </location>
</feature>
<accession>K0KMV9</accession>
<dbReference type="AlphaFoldDB" id="K0KMV9"/>
<dbReference type="InterPro" id="IPR025069">
    <property type="entry name" value="Cpsf2_C"/>
</dbReference>
<dbReference type="GO" id="GO:0005847">
    <property type="term" value="C:mRNA cleavage and polyadenylation specificity factor complex"/>
    <property type="evidence" value="ECO:0007669"/>
    <property type="project" value="InterPro"/>
</dbReference>
<dbReference type="GO" id="GO:0006397">
    <property type="term" value="P:mRNA processing"/>
    <property type="evidence" value="ECO:0007669"/>
    <property type="project" value="UniProtKB-KW"/>
</dbReference>